<keyword evidence="4" id="KW-1185">Reference proteome</keyword>
<dbReference type="SMART" id="SM00233">
    <property type="entry name" value="PH"/>
    <property type="match status" value="1"/>
</dbReference>
<evidence type="ECO:0000313" key="4">
    <source>
        <dbReference type="Proteomes" id="UP000789405"/>
    </source>
</evidence>
<dbReference type="EMBL" id="CAJVPY010003938">
    <property type="protein sequence ID" value="CAG8606114.1"/>
    <property type="molecule type" value="Genomic_DNA"/>
</dbReference>
<feature type="region of interest" description="Disordered" evidence="1">
    <location>
        <begin position="233"/>
        <end position="551"/>
    </location>
</feature>
<feature type="compositionally biased region" description="Polar residues" evidence="1">
    <location>
        <begin position="104"/>
        <end position="114"/>
    </location>
</feature>
<comment type="caution">
    <text evidence="3">The sequence shown here is derived from an EMBL/GenBank/DDBJ whole genome shotgun (WGS) entry which is preliminary data.</text>
</comment>
<feature type="compositionally biased region" description="Basic and acidic residues" evidence="1">
    <location>
        <begin position="372"/>
        <end position="394"/>
    </location>
</feature>
<dbReference type="InterPro" id="IPR011993">
    <property type="entry name" value="PH-like_dom_sf"/>
</dbReference>
<feature type="domain" description="PH" evidence="2">
    <location>
        <begin position="680"/>
        <end position="787"/>
    </location>
</feature>
<dbReference type="Gene3D" id="2.30.29.30">
    <property type="entry name" value="Pleckstrin-homology domain (PH domain)/Phosphotyrosine-binding domain (PTB)"/>
    <property type="match status" value="1"/>
</dbReference>
<sequence length="1198" mass="136306">MSKKQLDLMFSQLVQDMEELTADLACDDEKEQTVENDVDSSLKDNQEESSKLVPTFRQRSDSTSHTYSTPITSTIPAKSSTSTTFTTSSPSSSSYSKVTESLSMQPSGSDDVLTNQVKSSISPLDNNSNSLNNSMLLKMNNSTLAKNIFDYNNNYDFDSTKISPLIIPKVPLPSSNISLDILKPKFNRVPTGRRPIKYQNLSEEIPETPTLSQKEKFRTSEIKNVDSEKFKQKEFDDKSLNNSGSRSNLREKDNVPIERIRKDSKVSEYMSDDSKDTNTRSPYARVDRIRKDSKASEYMSDDSKDPNMRSPYVRVERIRKDSKASEYMSDDSKDPNMRSPYVRVERIRKDSKASEYMSDDSKDINMRSPYARVERIRKDSKASEYASDDSKDINSKSAYTRVERIRKDSKASEYTSDDSKDIRSPYVRDGDKSNDYREFSTRTNRIRESEDDDNKPLRGRARSKTNDFEERGRAKSRVDFEERGRAKSKPRETDEKDRAKSRTREVDERDRAKSRTREVDERGRAKSRTREPDERSRAVSRSREYDEIEKSEKAARNKEYGLLMEKHSRREKTKHENEKDGLITSEIKIYVEHIRRQKEISISSTMTALDVLNFFRNNDVISNDDVWALFEIATDFHIDWECLSKAMGTWESEKTNLFTLKKYSHRNSLTLQASAFDNAVPPMFGWLHVEIKKNKWKKRYCQVKDGALYHSKDSKGTNEVLLCSMNSFDVYTCTQLRRRQPTKFGFALKSQEKISLFENPDDYIHFLCADNSEKNNDWVLSIRAAKNNLIRQDRPDLFGVPDKISSQTSIDPPSTTPSPIIAETPYTQSSQWDNLRRHVRSPSKKTPQGSSDHSTNDFTQTNSPVTPGPFKSGSLLSFDEKNLPIKPTEVEQLTFAKGSLLASNDTLFEQAKERERIRRANAGIGIIKDPNGNTFVQLDDTVKFNKGSLLSKSYNETNQSPTGNSIQINTIRFNEGSLLAKSKEQSPSETSPTRTGLLVQIDEGVRYNKGSLLAKSKEQSPSETSPTRPGLLVQIDYGVQFNKGSLLAKSKEQSPVDFSPTHKNYFLQADEGVRFNEGSLLAKEQSDNHDGINRKLSSGGPLLTIDTPITSSRSVSPKTTPITTGRTLLEIDAKPDTKHTISLRNANIQPLLSFIPGENQRNNNNNGNSSTKLRFDESEEDSEEDTDYNSNDDDSDST</sequence>
<feature type="compositionally biased region" description="Basic and acidic residues" evidence="1">
    <location>
        <begin position="40"/>
        <end position="50"/>
    </location>
</feature>
<dbReference type="Proteomes" id="UP000789405">
    <property type="component" value="Unassembled WGS sequence"/>
</dbReference>
<feature type="compositionally biased region" description="Basic and acidic residues" evidence="1">
    <location>
        <begin position="314"/>
        <end position="336"/>
    </location>
</feature>
<feature type="compositionally biased region" description="Low complexity" evidence="1">
    <location>
        <begin position="804"/>
        <end position="825"/>
    </location>
</feature>
<organism evidence="3 4">
    <name type="scientific">Dentiscutata erythropus</name>
    <dbReference type="NCBI Taxonomy" id="1348616"/>
    <lineage>
        <taxon>Eukaryota</taxon>
        <taxon>Fungi</taxon>
        <taxon>Fungi incertae sedis</taxon>
        <taxon>Mucoromycota</taxon>
        <taxon>Glomeromycotina</taxon>
        <taxon>Glomeromycetes</taxon>
        <taxon>Diversisporales</taxon>
        <taxon>Gigasporaceae</taxon>
        <taxon>Dentiscutata</taxon>
    </lineage>
</organism>
<feature type="compositionally biased region" description="Acidic residues" evidence="1">
    <location>
        <begin position="25"/>
        <end position="38"/>
    </location>
</feature>
<evidence type="ECO:0000259" key="2">
    <source>
        <dbReference type="PROSITE" id="PS50003"/>
    </source>
</evidence>
<feature type="compositionally biased region" description="Polar residues" evidence="1">
    <location>
        <begin position="61"/>
        <end position="78"/>
    </location>
</feature>
<feature type="region of interest" description="Disordered" evidence="1">
    <location>
        <begin position="1154"/>
        <end position="1198"/>
    </location>
</feature>
<evidence type="ECO:0000313" key="3">
    <source>
        <dbReference type="EMBL" id="CAG8606114.1"/>
    </source>
</evidence>
<feature type="region of interest" description="Disordered" evidence="1">
    <location>
        <begin position="25"/>
        <end position="114"/>
    </location>
</feature>
<feature type="compositionally biased region" description="Acidic residues" evidence="1">
    <location>
        <begin position="1177"/>
        <end position="1198"/>
    </location>
</feature>
<dbReference type="InterPro" id="IPR001849">
    <property type="entry name" value="PH_domain"/>
</dbReference>
<feature type="compositionally biased region" description="Low complexity" evidence="1">
    <location>
        <begin position="1159"/>
        <end position="1168"/>
    </location>
</feature>
<proteinExistence type="predicted"/>
<name>A0A9N9CND3_9GLOM</name>
<feature type="compositionally biased region" description="Basic and acidic residues" evidence="1">
    <location>
        <begin position="343"/>
        <end position="365"/>
    </location>
</feature>
<reference evidence="3" key="1">
    <citation type="submission" date="2021-06" db="EMBL/GenBank/DDBJ databases">
        <authorList>
            <person name="Kallberg Y."/>
            <person name="Tangrot J."/>
            <person name="Rosling A."/>
        </authorList>
    </citation>
    <scope>NUCLEOTIDE SEQUENCE</scope>
    <source>
        <strain evidence="3">MA453B</strain>
    </source>
</reference>
<feature type="region of interest" description="Disordered" evidence="1">
    <location>
        <begin position="1089"/>
        <end position="1121"/>
    </location>
</feature>
<dbReference type="PROSITE" id="PS50003">
    <property type="entry name" value="PH_DOMAIN"/>
    <property type="match status" value="1"/>
</dbReference>
<dbReference type="PANTHER" id="PTHR38700">
    <property type="entry name" value="YALI0E22418P"/>
    <property type="match status" value="1"/>
</dbReference>
<evidence type="ECO:0000256" key="1">
    <source>
        <dbReference type="SAM" id="MobiDB-lite"/>
    </source>
</evidence>
<feature type="compositionally biased region" description="Basic and acidic residues" evidence="1">
    <location>
        <begin position="401"/>
        <end position="448"/>
    </location>
</feature>
<feature type="compositionally biased region" description="Polar residues" evidence="1">
    <location>
        <begin position="844"/>
        <end position="865"/>
    </location>
</feature>
<dbReference type="PANTHER" id="PTHR38700:SF1">
    <property type="entry name" value="PH DOMAIN-CONTAINING PROTEIN"/>
    <property type="match status" value="1"/>
</dbReference>
<feature type="compositionally biased region" description="Basic and acidic residues" evidence="1">
    <location>
        <begin position="248"/>
        <end position="278"/>
    </location>
</feature>
<dbReference type="OrthoDB" id="43122at2759"/>
<feature type="compositionally biased region" description="Basic and acidic residues" evidence="1">
    <location>
        <begin position="285"/>
        <end position="307"/>
    </location>
</feature>
<dbReference type="AlphaFoldDB" id="A0A9N9CND3"/>
<feature type="compositionally biased region" description="Basic and acidic residues" evidence="1">
    <location>
        <begin position="464"/>
        <end position="551"/>
    </location>
</feature>
<dbReference type="Pfam" id="PF00169">
    <property type="entry name" value="PH"/>
    <property type="match status" value="1"/>
</dbReference>
<feature type="compositionally biased region" description="Low complexity" evidence="1">
    <location>
        <begin position="79"/>
        <end position="103"/>
    </location>
</feature>
<gene>
    <name evidence="3" type="ORF">DERYTH_LOCUS7895</name>
</gene>
<accession>A0A9N9CND3</accession>
<feature type="compositionally biased region" description="Polar residues" evidence="1">
    <location>
        <begin position="1107"/>
        <end position="1121"/>
    </location>
</feature>
<protein>
    <submittedName>
        <fullName evidence="3">24508_t:CDS:1</fullName>
    </submittedName>
</protein>
<dbReference type="SUPFAM" id="SSF50729">
    <property type="entry name" value="PH domain-like"/>
    <property type="match status" value="1"/>
</dbReference>
<feature type="region of interest" description="Disordered" evidence="1">
    <location>
        <begin position="800"/>
        <end position="873"/>
    </location>
</feature>